<dbReference type="PROSITE" id="PS50835">
    <property type="entry name" value="IG_LIKE"/>
    <property type="match status" value="1"/>
</dbReference>
<dbReference type="EMBL" id="CAJHJT010000023">
    <property type="protein sequence ID" value="CAD7001754.1"/>
    <property type="molecule type" value="Genomic_DNA"/>
</dbReference>
<feature type="region of interest" description="Disordered" evidence="1">
    <location>
        <begin position="214"/>
        <end position="311"/>
    </location>
</feature>
<reference evidence="3" key="1">
    <citation type="submission" date="2020-11" db="EMBL/GenBank/DDBJ databases">
        <authorList>
            <person name="Whitehead M."/>
        </authorList>
    </citation>
    <scope>NUCLEOTIDE SEQUENCE</scope>
    <source>
        <strain evidence="3">EGII</strain>
    </source>
</reference>
<protein>
    <submittedName>
        <fullName evidence="3">(Mediterranean fruit fly) hypothetical protein</fullName>
    </submittedName>
</protein>
<evidence type="ECO:0000256" key="1">
    <source>
        <dbReference type="SAM" id="MobiDB-lite"/>
    </source>
</evidence>
<feature type="compositionally biased region" description="Basic and acidic residues" evidence="1">
    <location>
        <begin position="504"/>
        <end position="515"/>
    </location>
</feature>
<dbReference type="InterPro" id="IPR036179">
    <property type="entry name" value="Ig-like_dom_sf"/>
</dbReference>
<comment type="caution">
    <text evidence="3">The sequence shown here is derived from an EMBL/GenBank/DDBJ whole genome shotgun (WGS) entry which is preliminary data.</text>
</comment>
<feature type="region of interest" description="Disordered" evidence="1">
    <location>
        <begin position="416"/>
        <end position="454"/>
    </location>
</feature>
<proteinExistence type="predicted"/>
<dbReference type="Gene3D" id="2.60.40.10">
    <property type="entry name" value="Immunoglobulins"/>
    <property type="match status" value="3"/>
</dbReference>
<dbReference type="PANTHER" id="PTHR47633">
    <property type="entry name" value="IMMUNOGLOBULIN"/>
    <property type="match status" value="1"/>
</dbReference>
<feature type="compositionally biased region" description="Basic residues" evidence="1">
    <location>
        <begin position="435"/>
        <end position="444"/>
    </location>
</feature>
<dbReference type="Pfam" id="PF07679">
    <property type="entry name" value="I-set"/>
    <property type="match status" value="1"/>
</dbReference>
<dbReference type="Proteomes" id="UP000606786">
    <property type="component" value="Unassembled WGS sequence"/>
</dbReference>
<feature type="compositionally biased region" description="Basic and acidic residues" evidence="1">
    <location>
        <begin position="229"/>
        <end position="311"/>
    </location>
</feature>
<feature type="compositionally biased region" description="Basic and acidic residues" evidence="1">
    <location>
        <begin position="661"/>
        <end position="680"/>
    </location>
</feature>
<feature type="compositionally biased region" description="Basic and acidic residues" evidence="1">
    <location>
        <begin position="445"/>
        <end position="454"/>
    </location>
</feature>
<dbReference type="AlphaFoldDB" id="A0A811UST1"/>
<gene>
    <name evidence="3" type="ORF">CCAP1982_LOCUS10244</name>
</gene>
<dbReference type="InterPro" id="IPR013098">
    <property type="entry name" value="Ig_I-set"/>
</dbReference>
<dbReference type="InterPro" id="IPR007110">
    <property type="entry name" value="Ig-like_dom"/>
</dbReference>
<keyword evidence="4" id="KW-1185">Reference proteome</keyword>
<dbReference type="SUPFAM" id="SSF48726">
    <property type="entry name" value="Immunoglobulin"/>
    <property type="match status" value="2"/>
</dbReference>
<feature type="region of interest" description="Disordered" evidence="1">
    <location>
        <begin position="504"/>
        <end position="535"/>
    </location>
</feature>
<name>A0A811UST1_CERCA</name>
<feature type="region of interest" description="Disordered" evidence="1">
    <location>
        <begin position="661"/>
        <end position="693"/>
    </location>
</feature>
<dbReference type="CDD" id="cd00096">
    <property type="entry name" value="Ig"/>
    <property type="match status" value="1"/>
</dbReference>
<dbReference type="InterPro" id="IPR013783">
    <property type="entry name" value="Ig-like_fold"/>
</dbReference>
<feature type="domain" description="Ig-like" evidence="2">
    <location>
        <begin position="1"/>
        <end position="111"/>
    </location>
</feature>
<evidence type="ECO:0000313" key="4">
    <source>
        <dbReference type="Proteomes" id="UP000606786"/>
    </source>
</evidence>
<evidence type="ECO:0000313" key="3">
    <source>
        <dbReference type="EMBL" id="CAD7001754.1"/>
    </source>
</evidence>
<feature type="compositionally biased region" description="Polar residues" evidence="1">
    <location>
        <begin position="683"/>
        <end position="693"/>
    </location>
</feature>
<dbReference type="OrthoDB" id="504170at2759"/>
<feature type="compositionally biased region" description="Basic and acidic residues" evidence="1">
    <location>
        <begin position="424"/>
        <end position="434"/>
    </location>
</feature>
<organism evidence="3 4">
    <name type="scientific">Ceratitis capitata</name>
    <name type="common">Mediterranean fruit fly</name>
    <name type="synonym">Tephritis capitata</name>
    <dbReference type="NCBI Taxonomy" id="7213"/>
    <lineage>
        <taxon>Eukaryota</taxon>
        <taxon>Metazoa</taxon>
        <taxon>Ecdysozoa</taxon>
        <taxon>Arthropoda</taxon>
        <taxon>Hexapoda</taxon>
        <taxon>Insecta</taxon>
        <taxon>Pterygota</taxon>
        <taxon>Neoptera</taxon>
        <taxon>Endopterygota</taxon>
        <taxon>Diptera</taxon>
        <taxon>Brachycera</taxon>
        <taxon>Muscomorpha</taxon>
        <taxon>Tephritoidea</taxon>
        <taxon>Tephritidae</taxon>
        <taxon>Ceratitis</taxon>
        <taxon>Ceratitis</taxon>
    </lineage>
</organism>
<sequence length="693" mass="80153">MECKVKAEPKPDIIWYRNGHVIQENSKIKMFMEQRGDQYYIKLELIDPQLEDSVHLVQEETAVNESKRHAYLVEQTKEGEFAVKLEINEVEETDKGSYKLIARNEKGEAVSQIVQFIDIPEEERKPTKPELVKRLADQTVTEAKSFELLISLKQSDRKCKIEWYKGVTLIKETKEITTTFDGVNARLTFSTARQEHSSNYKVVVINEADIEKDAEEKRKEEEEAYQPENEVKPKETKESEFQEAKKEQNVNIEDKARDVEKEDKKIIEQFIMDEQKKSHEHAREKIEEISEKPKEKKPAEEEPKEMQPEITAIRKTERKALGKKQEITIIDDGEVSSRRSSFVQIEQSTVESRKSSIIEKAALEKPENKTFEANKSPKQFKEEIPKLKFAENEIFQRKFNKQVQEEKAIVEELPKLRKTSIATPKEESKQEPAKTKAKAKPKTKPKYEELPEIPDYERPVLEKYEKSDFEASDFGRELDIPSKMDKPVLEIEEKAPEKVVLKNGVAKKENVDHIPVEQPQGHKVGKGKIPEDMTGVDSASLRPVIIEPEILNANKHFQDGSQSLKGLINQRRRSSVRNLMPKEPIENESFLGVVLKPVTKDLKDEHDPQQTQAMLKETVKEGKMMSAPGKTKIYVLKKPEGLPISVDKYKRPDIEKYEEMEFEKSKKDKLENKDEPKSDILKVQTSVPQPSRI</sequence>
<evidence type="ECO:0000259" key="2">
    <source>
        <dbReference type="PROSITE" id="PS50835"/>
    </source>
</evidence>
<accession>A0A811UST1</accession>